<feature type="active site" description="Proton acceptor" evidence="8">
    <location>
        <position position="182"/>
    </location>
</feature>
<dbReference type="GO" id="GO:0016301">
    <property type="term" value="F:kinase activity"/>
    <property type="evidence" value="ECO:0007669"/>
    <property type="project" value="UniProtKB-KW"/>
</dbReference>
<keyword evidence="9" id="KW-0479">Metal-binding</keyword>
<name>A0A9D1MWK1_9FIRM</name>
<feature type="domain" description="Aminoglycoside phosphotransferase" evidence="10">
    <location>
        <begin position="35"/>
        <end position="236"/>
    </location>
</feature>
<evidence type="ECO:0000256" key="8">
    <source>
        <dbReference type="PIRSR" id="PIRSR000706-1"/>
    </source>
</evidence>
<keyword evidence="2 7" id="KW-0808">Transferase</keyword>
<dbReference type="CDD" id="cd05150">
    <property type="entry name" value="APH"/>
    <property type="match status" value="1"/>
</dbReference>
<sequence length="263" mass="29050">MQLHWWPKKVQELTAGQSCVRDCIGQSGAQVWLFDRLVLKTGHSVPAIRAEKERLAYLAGRLPVPRVVHYEEVHGRVFLLMERLPGRMLCDEMYLRDPQQLVRLLAEAYTLLRRADLSDCPFDAGTGALLPAARVRVQRKQCSVSDAEPGTYGSGGFQNPAALLAWLEQHVPPCEPGFVHGDFCLPNILVQGGTVSGFVDVGHCGLGDGWQDLALGLRSLEHNLKARLGAAAFAAVSASFFDCLGLTPDHEKIKYYILLDELF</sequence>
<dbReference type="GO" id="GO:0046677">
    <property type="term" value="P:response to antibiotic"/>
    <property type="evidence" value="ECO:0007669"/>
    <property type="project" value="UniProtKB-KW"/>
</dbReference>
<dbReference type="Pfam" id="PF01636">
    <property type="entry name" value="APH"/>
    <property type="match status" value="1"/>
</dbReference>
<keyword evidence="9" id="KW-0460">Magnesium</keyword>
<dbReference type="GO" id="GO:0046872">
    <property type="term" value="F:metal ion binding"/>
    <property type="evidence" value="ECO:0007669"/>
    <property type="project" value="UniProtKB-KW"/>
</dbReference>
<dbReference type="GO" id="GO:0016773">
    <property type="term" value="F:phosphotransferase activity, alcohol group as acceptor"/>
    <property type="evidence" value="ECO:0007669"/>
    <property type="project" value="InterPro"/>
</dbReference>
<reference evidence="11" key="2">
    <citation type="journal article" date="2021" name="PeerJ">
        <title>Extensive microbial diversity within the chicken gut microbiome revealed by metagenomics and culture.</title>
        <authorList>
            <person name="Gilroy R."/>
            <person name="Ravi A."/>
            <person name="Getino M."/>
            <person name="Pursley I."/>
            <person name="Horton D.L."/>
            <person name="Alikhan N.F."/>
            <person name="Baker D."/>
            <person name="Gharbi K."/>
            <person name="Hall N."/>
            <person name="Watson M."/>
            <person name="Adriaenssens E.M."/>
            <person name="Foster-Nyarko E."/>
            <person name="Jarju S."/>
            <person name="Secka A."/>
            <person name="Antonio M."/>
            <person name="Oren A."/>
            <person name="Chaudhuri R.R."/>
            <person name="La Ragione R."/>
            <person name="Hildebrand F."/>
            <person name="Pallen M.J."/>
        </authorList>
    </citation>
    <scope>NUCLEOTIDE SEQUENCE</scope>
    <source>
        <strain evidence="11">CHK176-6737</strain>
    </source>
</reference>
<proteinExistence type="inferred from homology"/>
<comment type="similarity">
    <text evidence="1 7">Belongs to the aminoglycoside phosphotransferase family.</text>
</comment>
<dbReference type="PIRSF" id="PIRSF000706">
    <property type="entry name" value="Kanamycin_kin"/>
    <property type="match status" value="1"/>
</dbReference>
<dbReference type="Proteomes" id="UP000824125">
    <property type="component" value="Unassembled WGS sequence"/>
</dbReference>
<feature type="binding site" evidence="9">
    <location>
        <position position="187"/>
    </location>
    <ligand>
        <name>Mg(2+)</name>
        <dbReference type="ChEBI" id="CHEBI:18420"/>
    </ligand>
</feature>
<feature type="binding site" evidence="9">
    <location>
        <position position="200"/>
    </location>
    <ligand>
        <name>Mg(2+)</name>
        <dbReference type="ChEBI" id="CHEBI:18420"/>
    </ligand>
</feature>
<evidence type="ECO:0000259" key="10">
    <source>
        <dbReference type="Pfam" id="PF01636"/>
    </source>
</evidence>
<comment type="caution">
    <text evidence="11">The sequence shown here is derived from an EMBL/GenBank/DDBJ whole genome shotgun (WGS) entry which is preliminary data.</text>
</comment>
<evidence type="ECO:0000313" key="12">
    <source>
        <dbReference type="Proteomes" id="UP000824125"/>
    </source>
</evidence>
<dbReference type="InterPro" id="IPR024165">
    <property type="entry name" value="Kan/Strep_kinase"/>
</dbReference>
<evidence type="ECO:0000256" key="2">
    <source>
        <dbReference type="ARBA" id="ARBA00022679"/>
    </source>
</evidence>
<gene>
    <name evidence="11" type="ORF">IAD23_08075</name>
</gene>
<protein>
    <submittedName>
        <fullName evidence="11">Aminoglycoside 3'-phosphotransferase</fullName>
    </submittedName>
</protein>
<keyword evidence="4 7" id="KW-0418">Kinase</keyword>
<evidence type="ECO:0000256" key="1">
    <source>
        <dbReference type="ARBA" id="ARBA00006219"/>
    </source>
</evidence>
<keyword evidence="5 7" id="KW-0067">ATP-binding</keyword>
<dbReference type="GO" id="GO:0005524">
    <property type="term" value="F:ATP binding"/>
    <property type="evidence" value="ECO:0007669"/>
    <property type="project" value="UniProtKB-KW"/>
</dbReference>
<dbReference type="PANTHER" id="PTHR21310">
    <property type="entry name" value="AMINOGLYCOSIDE PHOSPHOTRANSFERASE-RELATED-RELATED"/>
    <property type="match status" value="1"/>
</dbReference>
<evidence type="ECO:0000256" key="7">
    <source>
        <dbReference type="PIRNR" id="PIRNR000706"/>
    </source>
</evidence>
<evidence type="ECO:0000256" key="5">
    <source>
        <dbReference type="ARBA" id="ARBA00022840"/>
    </source>
</evidence>
<dbReference type="PANTHER" id="PTHR21310:SF41">
    <property type="entry name" value="3'-PHOSPHOTRANSFERASE, PUTATIVE-RELATED"/>
    <property type="match status" value="1"/>
</dbReference>
<keyword evidence="3 7" id="KW-0547">Nucleotide-binding</keyword>
<dbReference type="SUPFAM" id="SSF56112">
    <property type="entry name" value="Protein kinase-like (PK-like)"/>
    <property type="match status" value="1"/>
</dbReference>
<evidence type="ECO:0000256" key="6">
    <source>
        <dbReference type="ARBA" id="ARBA00023251"/>
    </source>
</evidence>
<dbReference type="AlphaFoldDB" id="A0A9D1MWK1"/>
<organism evidence="11 12">
    <name type="scientific">Candidatus Scybalenecus merdavium</name>
    <dbReference type="NCBI Taxonomy" id="2840939"/>
    <lineage>
        <taxon>Bacteria</taxon>
        <taxon>Bacillati</taxon>
        <taxon>Bacillota</taxon>
        <taxon>Clostridia</taxon>
        <taxon>Eubacteriales</taxon>
        <taxon>Oscillospiraceae</taxon>
        <taxon>Oscillospiraceae incertae sedis</taxon>
        <taxon>Candidatus Scybalenecus</taxon>
    </lineage>
</organism>
<evidence type="ECO:0000313" key="11">
    <source>
        <dbReference type="EMBL" id="HIU69897.1"/>
    </source>
</evidence>
<dbReference type="Gene3D" id="3.90.1200.10">
    <property type="match status" value="1"/>
</dbReference>
<reference evidence="11" key="1">
    <citation type="submission" date="2020-10" db="EMBL/GenBank/DDBJ databases">
        <authorList>
            <person name="Gilroy R."/>
        </authorList>
    </citation>
    <scope>NUCLEOTIDE SEQUENCE</scope>
    <source>
        <strain evidence="11">CHK176-6737</strain>
    </source>
</reference>
<evidence type="ECO:0000256" key="3">
    <source>
        <dbReference type="ARBA" id="ARBA00022741"/>
    </source>
</evidence>
<dbReference type="Gene3D" id="3.30.200.20">
    <property type="entry name" value="Phosphorylase Kinase, domain 1"/>
    <property type="match status" value="1"/>
</dbReference>
<dbReference type="NCBIfam" id="NF033068">
    <property type="entry name" value="APH_3p"/>
    <property type="match status" value="1"/>
</dbReference>
<keyword evidence="6 7" id="KW-0046">Antibiotic resistance</keyword>
<dbReference type="InterPro" id="IPR011009">
    <property type="entry name" value="Kinase-like_dom_sf"/>
</dbReference>
<evidence type="ECO:0000256" key="9">
    <source>
        <dbReference type="PIRSR" id="PIRSR000706-2"/>
    </source>
</evidence>
<accession>A0A9D1MWK1</accession>
<dbReference type="InterPro" id="IPR002575">
    <property type="entry name" value="Aminoglycoside_PTrfase"/>
</dbReference>
<dbReference type="EMBL" id="DVNM01000045">
    <property type="protein sequence ID" value="HIU69897.1"/>
    <property type="molecule type" value="Genomic_DNA"/>
</dbReference>
<dbReference type="InterPro" id="IPR051678">
    <property type="entry name" value="AGP_Transferase"/>
</dbReference>
<evidence type="ECO:0000256" key="4">
    <source>
        <dbReference type="ARBA" id="ARBA00022777"/>
    </source>
</evidence>